<dbReference type="InterPro" id="IPR023393">
    <property type="entry name" value="START-like_dom_sf"/>
</dbReference>
<dbReference type="InterPro" id="IPR019587">
    <property type="entry name" value="Polyketide_cyclase/dehydratase"/>
</dbReference>
<comment type="caution">
    <text evidence="1">The sequence shown here is derived from an EMBL/GenBank/DDBJ whole genome shotgun (WGS) entry which is preliminary data.</text>
</comment>
<dbReference type="CDD" id="cd07818">
    <property type="entry name" value="SRPBCC_1"/>
    <property type="match status" value="1"/>
</dbReference>
<dbReference type="OrthoDB" id="9807923at2"/>
<dbReference type="RefSeq" id="WP_132431982.1">
    <property type="nucleotide sequence ID" value="NZ_SMFZ01000002.1"/>
</dbReference>
<dbReference type="Proteomes" id="UP000295560">
    <property type="component" value="Unassembled WGS sequence"/>
</dbReference>
<dbReference type="AlphaFoldDB" id="A0A4R1HLI9"/>
<name>A0A4R1HLI9_PSEEN</name>
<dbReference type="SUPFAM" id="SSF55961">
    <property type="entry name" value="Bet v1-like"/>
    <property type="match status" value="1"/>
</dbReference>
<dbReference type="Pfam" id="PF10604">
    <property type="entry name" value="Polyketide_cyc2"/>
    <property type="match status" value="1"/>
</dbReference>
<dbReference type="Gene3D" id="3.30.530.20">
    <property type="match status" value="1"/>
</dbReference>
<dbReference type="EMBL" id="SMFZ01000002">
    <property type="protein sequence ID" value="TCK22848.1"/>
    <property type="molecule type" value="Genomic_DNA"/>
</dbReference>
<accession>A0A4R1HLI9</accession>
<protein>
    <submittedName>
        <fullName evidence="1">Polyketide cyclase/dehydrase/lipid transport protein</fullName>
    </submittedName>
</protein>
<sequence length="156" mass="17407">MAPSTYTVERTLTIQAPAPEVYPHIADFRRWIDWSPWEGMDPDMTREYSGAESGPGAVYSWSGNRKAGRGRMEITGAQEPTHVTIDLRFEKPFRSSSETVFLLEPDGPGTKVTWRMTGPSTVMTKVMGLFTSMDSMIGPDFEKGLERLRGVAESPD</sequence>
<reference evidence="1 2" key="1">
    <citation type="submission" date="2019-03" db="EMBL/GenBank/DDBJ databases">
        <title>Sequencing the genomes of 1000 actinobacteria strains.</title>
        <authorList>
            <person name="Klenk H.-P."/>
        </authorList>
    </citation>
    <scope>NUCLEOTIDE SEQUENCE [LARGE SCALE GENOMIC DNA]</scope>
    <source>
        <strain evidence="1 2">DSM 44969</strain>
    </source>
</reference>
<organism evidence="1 2">
    <name type="scientific">Pseudonocardia endophytica</name>
    <dbReference type="NCBI Taxonomy" id="401976"/>
    <lineage>
        <taxon>Bacteria</taxon>
        <taxon>Bacillati</taxon>
        <taxon>Actinomycetota</taxon>
        <taxon>Actinomycetes</taxon>
        <taxon>Pseudonocardiales</taxon>
        <taxon>Pseudonocardiaceae</taxon>
        <taxon>Pseudonocardia</taxon>
    </lineage>
</organism>
<gene>
    <name evidence="1" type="ORF">EV378_6859</name>
</gene>
<evidence type="ECO:0000313" key="2">
    <source>
        <dbReference type="Proteomes" id="UP000295560"/>
    </source>
</evidence>
<proteinExistence type="predicted"/>
<evidence type="ECO:0000313" key="1">
    <source>
        <dbReference type="EMBL" id="TCK22848.1"/>
    </source>
</evidence>
<keyword evidence="2" id="KW-1185">Reference proteome</keyword>